<organism evidence="1 2">
    <name type="scientific">Araneus ventricosus</name>
    <name type="common">Orbweaver spider</name>
    <name type="synonym">Epeira ventricosa</name>
    <dbReference type="NCBI Taxonomy" id="182803"/>
    <lineage>
        <taxon>Eukaryota</taxon>
        <taxon>Metazoa</taxon>
        <taxon>Ecdysozoa</taxon>
        <taxon>Arthropoda</taxon>
        <taxon>Chelicerata</taxon>
        <taxon>Arachnida</taxon>
        <taxon>Araneae</taxon>
        <taxon>Araneomorphae</taxon>
        <taxon>Entelegynae</taxon>
        <taxon>Araneoidea</taxon>
        <taxon>Araneidae</taxon>
        <taxon>Araneus</taxon>
    </lineage>
</organism>
<protein>
    <submittedName>
        <fullName evidence="1">Uncharacterized protein</fullName>
    </submittedName>
</protein>
<feature type="non-terminal residue" evidence="1">
    <location>
        <position position="30"/>
    </location>
</feature>
<sequence>MCSAIESNMCYLARETVLLPPKPLGRNLNL</sequence>
<gene>
    <name evidence="1" type="ORF">AVEN_120563_1</name>
</gene>
<comment type="caution">
    <text evidence="1">The sequence shown here is derived from an EMBL/GenBank/DDBJ whole genome shotgun (WGS) entry which is preliminary data.</text>
</comment>
<evidence type="ECO:0000313" key="1">
    <source>
        <dbReference type="EMBL" id="GBM61713.1"/>
    </source>
</evidence>
<dbReference type="Proteomes" id="UP000499080">
    <property type="component" value="Unassembled WGS sequence"/>
</dbReference>
<proteinExistence type="predicted"/>
<dbReference type="EMBL" id="BGPR01001781">
    <property type="protein sequence ID" value="GBM61713.1"/>
    <property type="molecule type" value="Genomic_DNA"/>
</dbReference>
<dbReference type="AlphaFoldDB" id="A0A4Y2H7U6"/>
<keyword evidence="2" id="KW-1185">Reference proteome</keyword>
<evidence type="ECO:0000313" key="2">
    <source>
        <dbReference type="Proteomes" id="UP000499080"/>
    </source>
</evidence>
<name>A0A4Y2H7U6_ARAVE</name>
<reference evidence="1 2" key="1">
    <citation type="journal article" date="2019" name="Sci. Rep.">
        <title>Orb-weaving spider Araneus ventricosus genome elucidates the spidroin gene catalogue.</title>
        <authorList>
            <person name="Kono N."/>
            <person name="Nakamura H."/>
            <person name="Ohtoshi R."/>
            <person name="Moran D.A.P."/>
            <person name="Shinohara A."/>
            <person name="Yoshida Y."/>
            <person name="Fujiwara M."/>
            <person name="Mori M."/>
            <person name="Tomita M."/>
            <person name="Arakawa K."/>
        </authorList>
    </citation>
    <scope>NUCLEOTIDE SEQUENCE [LARGE SCALE GENOMIC DNA]</scope>
</reference>
<accession>A0A4Y2H7U6</accession>